<accession>A0AAV1HX86</accession>
<dbReference type="Gene3D" id="3.90.180.10">
    <property type="entry name" value="Medium-chain alcohol dehydrogenases, catalytic domain"/>
    <property type="match status" value="1"/>
</dbReference>
<organism evidence="1 2">
    <name type="scientific">Coccomyxa viridis</name>
    <dbReference type="NCBI Taxonomy" id="1274662"/>
    <lineage>
        <taxon>Eukaryota</taxon>
        <taxon>Viridiplantae</taxon>
        <taxon>Chlorophyta</taxon>
        <taxon>core chlorophytes</taxon>
        <taxon>Trebouxiophyceae</taxon>
        <taxon>Trebouxiophyceae incertae sedis</taxon>
        <taxon>Coccomyxaceae</taxon>
        <taxon>Coccomyxa</taxon>
    </lineage>
</organism>
<dbReference type="PANTHER" id="PTHR11695:SF294">
    <property type="entry name" value="RETICULON-4-INTERACTING PROTEIN 1, MITOCHONDRIAL"/>
    <property type="match status" value="1"/>
</dbReference>
<dbReference type="AlphaFoldDB" id="A0AAV1HX86"/>
<dbReference type="InterPro" id="IPR050700">
    <property type="entry name" value="YIM1/Zinc_Alcohol_DH_Fams"/>
</dbReference>
<keyword evidence="2" id="KW-1185">Reference proteome</keyword>
<dbReference type="Pfam" id="PF13602">
    <property type="entry name" value="ADH_zinc_N_2"/>
    <property type="match status" value="1"/>
</dbReference>
<dbReference type="Proteomes" id="UP001314263">
    <property type="component" value="Unassembled WGS sequence"/>
</dbReference>
<comment type="caution">
    <text evidence="1">The sequence shown here is derived from an EMBL/GenBank/DDBJ whole genome shotgun (WGS) entry which is preliminary data.</text>
</comment>
<dbReference type="EMBL" id="CAUYUE010000003">
    <property type="protein sequence ID" value="CAK0750506.1"/>
    <property type="molecule type" value="Genomic_DNA"/>
</dbReference>
<evidence type="ECO:0000313" key="1">
    <source>
        <dbReference type="EMBL" id="CAK0750506.1"/>
    </source>
</evidence>
<evidence type="ECO:0000313" key="2">
    <source>
        <dbReference type="Proteomes" id="UP001314263"/>
    </source>
</evidence>
<reference evidence="1 2" key="1">
    <citation type="submission" date="2023-10" db="EMBL/GenBank/DDBJ databases">
        <authorList>
            <person name="Maclean D."/>
            <person name="Macfadyen A."/>
        </authorList>
    </citation>
    <scope>NUCLEOTIDE SEQUENCE [LARGE SCALE GENOMIC DNA]</scope>
</reference>
<protein>
    <submittedName>
        <fullName evidence="1">Uncharacterized protein</fullName>
    </submittedName>
</protein>
<dbReference type="PANTHER" id="PTHR11695">
    <property type="entry name" value="ALCOHOL DEHYDROGENASE RELATED"/>
    <property type="match status" value="1"/>
</dbReference>
<sequence>MPRCAQKCRSRLHHAGDYESRSISVLKPRGHYQQIMNENLSVPRVLSRYVMGALHFGPSYGVTIVKPNGVQLQKIADLISEGKVKVIVDKVFPLNNAAAAHEFLEKGHARGKVVLKVQ</sequence>
<dbReference type="Gene3D" id="3.40.50.720">
    <property type="entry name" value="NAD(P)-binding Rossmann-like Domain"/>
    <property type="match status" value="1"/>
</dbReference>
<gene>
    <name evidence="1" type="ORF">CVIRNUC_001996</name>
</gene>
<name>A0AAV1HX86_9CHLO</name>
<proteinExistence type="predicted"/>